<evidence type="ECO:0000313" key="6">
    <source>
        <dbReference type="EMBL" id="MFC3876639.1"/>
    </source>
</evidence>
<evidence type="ECO:0000256" key="2">
    <source>
        <dbReference type="ARBA" id="ARBA00023125"/>
    </source>
</evidence>
<feature type="transmembrane region" description="Helical" evidence="4">
    <location>
        <begin position="36"/>
        <end position="57"/>
    </location>
</feature>
<feature type="transmembrane region" description="Helical" evidence="4">
    <location>
        <begin position="216"/>
        <end position="233"/>
    </location>
</feature>
<dbReference type="PROSITE" id="PS01124">
    <property type="entry name" value="HTH_ARAC_FAMILY_2"/>
    <property type="match status" value="1"/>
</dbReference>
<dbReference type="Proteomes" id="UP001595812">
    <property type="component" value="Unassembled WGS sequence"/>
</dbReference>
<name>A0ABV8AGT6_9FLAO</name>
<keyword evidence="4" id="KW-0812">Transmembrane</keyword>
<feature type="transmembrane region" description="Helical" evidence="4">
    <location>
        <begin position="6"/>
        <end position="24"/>
    </location>
</feature>
<keyword evidence="3" id="KW-0804">Transcription</keyword>
<dbReference type="SUPFAM" id="SSF46689">
    <property type="entry name" value="Homeodomain-like"/>
    <property type="match status" value="1"/>
</dbReference>
<dbReference type="InterPro" id="IPR009057">
    <property type="entry name" value="Homeodomain-like_sf"/>
</dbReference>
<reference evidence="7" key="1">
    <citation type="journal article" date="2019" name="Int. J. Syst. Evol. Microbiol.">
        <title>The Global Catalogue of Microorganisms (GCM) 10K type strain sequencing project: providing services to taxonomists for standard genome sequencing and annotation.</title>
        <authorList>
            <consortium name="The Broad Institute Genomics Platform"/>
            <consortium name="The Broad Institute Genome Sequencing Center for Infectious Disease"/>
            <person name="Wu L."/>
            <person name="Ma J."/>
        </authorList>
    </citation>
    <scope>NUCLEOTIDE SEQUENCE [LARGE SCALE GENOMIC DNA]</scope>
    <source>
        <strain evidence="7">CECT 8979</strain>
    </source>
</reference>
<dbReference type="InterPro" id="IPR018060">
    <property type="entry name" value="HTH_AraC"/>
</dbReference>
<feature type="transmembrane region" description="Helical" evidence="4">
    <location>
        <begin position="96"/>
        <end position="115"/>
    </location>
</feature>
<evidence type="ECO:0000259" key="5">
    <source>
        <dbReference type="PROSITE" id="PS01124"/>
    </source>
</evidence>
<dbReference type="RefSeq" id="WP_386097731.1">
    <property type="nucleotide sequence ID" value="NZ_JBHSAT010000004.1"/>
</dbReference>
<dbReference type="Gene3D" id="1.10.10.60">
    <property type="entry name" value="Homeodomain-like"/>
    <property type="match status" value="1"/>
</dbReference>
<keyword evidence="4" id="KW-0472">Membrane</keyword>
<feature type="transmembrane region" description="Helical" evidence="4">
    <location>
        <begin position="135"/>
        <end position="159"/>
    </location>
</feature>
<gene>
    <name evidence="6" type="ORF">ACFOSX_05285</name>
</gene>
<comment type="caution">
    <text evidence="6">The sequence shown here is derived from an EMBL/GenBank/DDBJ whole genome shotgun (WGS) entry which is preliminary data.</text>
</comment>
<keyword evidence="2" id="KW-0238">DNA-binding</keyword>
<feature type="transmembrane region" description="Helical" evidence="4">
    <location>
        <begin position="180"/>
        <end position="204"/>
    </location>
</feature>
<dbReference type="EMBL" id="JBHSAT010000004">
    <property type="protein sequence ID" value="MFC3876639.1"/>
    <property type="molecule type" value="Genomic_DNA"/>
</dbReference>
<sequence length="381" mass="44439">MSFTFLDILLIIILSQGIFLTLAIQLVPNKNKAANSILTCLLIIASIMLFGRIALYRMPFDELLRIATLIDTTLFLFGPLLFCYIRRLAFQEKKTYQLPLVHFVPAFIYAGYFLWTFTMDTNEFNTSYNNGSLNLAFILIEQFGLLSISFYTYKSYALYVQFKRNQKYQIAFNQSITSYVKFLIMALTTFVLLWAFSFVSFYGFGKFNPYLNYNTMWLSTSIFMYFIGFYSLTQPQIFRVSLKNDIEKQQTKSRIKPEDIKELEVKLKQLIETEKIFLIPDLNLRQLAKSANTSSNNLSWYLNQVLNKNFYEYINGHRIDEFLRLVKVGESESKTLLAIALESGFNTKSTFNSSFKTIMNDTPNNYIKTHLDVSKRTHPVD</sequence>
<evidence type="ECO:0000313" key="7">
    <source>
        <dbReference type="Proteomes" id="UP001595812"/>
    </source>
</evidence>
<evidence type="ECO:0000256" key="1">
    <source>
        <dbReference type="ARBA" id="ARBA00023015"/>
    </source>
</evidence>
<feature type="transmembrane region" description="Helical" evidence="4">
    <location>
        <begin position="63"/>
        <end position="84"/>
    </location>
</feature>
<dbReference type="PANTHER" id="PTHR43280:SF2">
    <property type="entry name" value="HTH-TYPE TRANSCRIPTIONAL REGULATOR EXSA"/>
    <property type="match status" value="1"/>
</dbReference>
<feature type="domain" description="HTH araC/xylS-type" evidence="5">
    <location>
        <begin position="261"/>
        <end position="369"/>
    </location>
</feature>
<evidence type="ECO:0000256" key="3">
    <source>
        <dbReference type="ARBA" id="ARBA00023163"/>
    </source>
</evidence>
<protein>
    <submittedName>
        <fullName evidence="6">Helix-turn-helix domain-containing protein</fullName>
    </submittedName>
</protein>
<keyword evidence="1" id="KW-0805">Transcription regulation</keyword>
<dbReference type="PANTHER" id="PTHR43280">
    <property type="entry name" value="ARAC-FAMILY TRANSCRIPTIONAL REGULATOR"/>
    <property type="match status" value="1"/>
</dbReference>
<dbReference type="SMART" id="SM00342">
    <property type="entry name" value="HTH_ARAC"/>
    <property type="match status" value="1"/>
</dbReference>
<proteinExistence type="predicted"/>
<keyword evidence="4" id="KW-1133">Transmembrane helix</keyword>
<accession>A0ABV8AGT6</accession>
<dbReference type="Pfam" id="PF12833">
    <property type="entry name" value="HTH_18"/>
    <property type="match status" value="1"/>
</dbReference>
<keyword evidence="7" id="KW-1185">Reference proteome</keyword>
<organism evidence="6 7">
    <name type="scientific">Winogradskyella maritima</name>
    <dbReference type="NCBI Taxonomy" id="1517766"/>
    <lineage>
        <taxon>Bacteria</taxon>
        <taxon>Pseudomonadati</taxon>
        <taxon>Bacteroidota</taxon>
        <taxon>Flavobacteriia</taxon>
        <taxon>Flavobacteriales</taxon>
        <taxon>Flavobacteriaceae</taxon>
        <taxon>Winogradskyella</taxon>
    </lineage>
</organism>
<evidence type="ECO:0000256" key="4">
    <source>
        <dbReference type="SAM" id="Phobius"/>
    </source>
</evidence>